<gene>
    <name evidence="1" type="ORF">O6H91_23G063100</name>
</gene>
<evidence type="ECO:0000313" key="2">
    <source>
        <dbReference type="Proteomes" id="UP001162992"/>
    </source>
</evidence>
<evidence type="ECO:0000313" key="1">
    <source>
        <dbReference type="EMBL" id="KAJ7514857.1"/>
    </source>
</evidence>
<proteinExistence type="predicted"/>
<organism evidence="1 2">
    <name type="scientific">Diphasiastrum complanatum</name>
    <name type="common">Issler's clubmoss</name>
    <name type="synonym">Lycopodium complanatum</name>
    <dbReference type="NCBI Taxonomy" id="34168"/>
    <lineage>
        <taxon>Eukaryota</taxon>
        <taxon>Viridiplantae</taxon>
        <taxon>Streptophyta</taxon>
        <taxon>Embryophyta</taxon>
        <taxon>Tracheophyta</taxon>
        <taxon>Lycopodiopsida</taxon>
        <taxon>Lycopodiales</taxon>
        <taxon>Lycopodiaceae</taxon>
        <taxon>Lycopodioideae</taxon>
        <taxon>Diphasiastrum</taxon>
    </lineage>
</organism>
<sequence length="137" mass="15081">MAAADTDAKLYTLQEVSEHNNSKDCWLIIGGKVYDVTRFLEDHPGGDEVLLSATGKDATDDFEDVGHSTSARGMMEEYYVGKVDPSSFPSKPTYTPAKQAAYNPDKSSDFFMKLLQFLVPLGILALAVAVRYFTKSN</sequence>
<accession>A0ACC2AB97</accession>
<keyword evidence="2" id="KW-1185">Reference proteome</keyword>
<reference evidence="2" key="1">
    <citation type="journal article" date="2024" name="Proc. Natl. Acad. Sci. U.S.A.">
        <title>Extraordinary preservation of gene collinearity over three hundred million years revealed in homosporous lycophytes.</title>
        <authorList>
            <person name="Li C."/>
            <person name="Wickell D."/>
            <person name="Kuo L.Y."/>
            <person name="Chen X."/>
            <person name="Nie B."/>
            <person name="Liao X."/>
            <person name="Peng D."/>
            <person name="Ji J."/>
            <person name="Jenkins J."/>
            <person name="Williams M."/>
            <person name="Shu S."/>
            <person name="Plott C."/>
            <person name="Barry K."/>
            <person name="Rajasekar S."/>
            <person name="Grimwood J."/>
            <person name="Han X."/>
            <person name="Sun S."/>
            <person name="Hou Z."/>
            <person name="He W."/>
            <person name="Dai G."/>
            <person name="Sun C."/>
            <person name="Schmutz J."/>
            <person name="Leebens-Mack J.H."/>
            <person name="Li F.W."/>
            <person name="Wang L."/>
        </authorList>
    </citation>
    <scope>NUCLEOTIDE SEQUENCE [LARGE SCALE GENOMIC DNA]</scope>
    <source>
        <strain evidence="2">cv. PW_Plant_1</strain>
    </source>
</reference>
<dbReference type="EMBL" id="CM055114">
    <property type="protein sequence ID" value="KAJ7514857.1"/>
    <property type="molecule type" value="Genomic_DNA"/>
</dbReference>
<dbReference type="Proteomes" id="UP001162992">
    <property type="component" value="Chromosome 23"/>
</dbReference>
<name>A0ACC2AB97_DIPCM</name>
<protein>
    <submittedName>
        <fullName evidence="1">Uncharacterized protein</fullName>
    </submittedName>
</protein>
<comment type="caution">
    <text evidence="1">The sequence shown here is derived from an EMBL/GenBank/DDBJ whole genome shotgun (WGS) entry which is preliminary data.</text>
</comment>